<geneLocation type="plasmid" evidence="2">
    <name>pacpol1</name>
</geneLocation>
<name>A0A2Z5GB73_9BACT</name>
<dbReference type="EMBL" id="CP030841">
    <property type="protein sequence ID" value="AXC15964.1"/>
    <property type="molecule type" value="Genomic_DNA"/>
</dbReference>
<dbReference type="KEGG" id="abas:ACPOL_6754"/>
<sequence>MAGKLGPLTVKKITKNVNRDGQRWTPKSRALILRLPQGLKDELIEQGHARGDMARVIIFALRNVDLDSIPFHSTKNATELTLSPPQQIYIGATARAAIKQAADEHDMSVNLLMIDILTAFFRVLKRDKKLRDELKIHLRATRGLPIED</sequence>
<dbReference type="Proteomes" id="UP000253606">
    <property type="component" value="Plasmid pACPOL1"/>
</dbReference>
<evidence type="ECO:0000313" key="1">
    <source>
        <dbReference type="EMBL" id="AXC15964.1"/>
    </source>
</evidence>
<reference evidence="1 2" key="1">
    <citation type="journal article" date="2018" name="Front. Microbiol.">
        <title>Hydrolytic Capabilities as a Key to Environmental Success: Chitinolytic and Cellulolytic Acidobacteria From Acidic Sub-arctic Soils and Boreal Peatlands.</title>
        <authorList>
            <person name="Belova S.E."/>
            <person name="Ravin N.V."/>
            <person name="Pankratov T.A."/>
            <person name="Rakitin A.L."/>
            <person name="Ivanova A.A."/>
            <person name="Beletsky A.V."/>
            <person name="Mardanov A.V."/>
            <person name="Sinninghe Damste J.S."/>
            <person name="Dedysh S.N."/>
        </authorList>
    </citation>
    <scope>NUCLEOTIDE SEQUENCE [LARGE SCALE GENOMIC DNA]</scope>
    <source>
        <strain evidence="1 2">SBC82</strain>
        <plasmid evidence="2">pacpol1</plasmid>
    </source>
</reference>
<keyword evidence="2" id="KW-1185">Reference proteome</keyword>
<protein>
    <submittedName>
        <fullName evidence="1">Uncharacterized protein</fullName>
    </submittedName>
</protein>
<accession>A0A2Z5GB73</accession>
<evidence type="ECO:0000313" key="2">
    <source>
        <dbReference type="Proteomes" id="UP000253606"/>
    </source>
</evidence>
<keyword evidence="1" id="KW-0614">Plasmid</keyword>
<organism evidence="1 2">
    <name type="scientific">Acidisarcina polymorpha</name>
    <dbReference type="NCBI Taxonomy" id="2211140"/>
    <lineage>
        <taxon>Bacteria</taxon>
        <taxon>Pseudomonadati</taxon>
        <taxon>Acidobacteriota</taxon>
        <taxon>Terriglobia</taxon>
        <taxon>Terriglobales</taxon>
        <taxon>Acidobacteriaceae</taxon>
        <taxon>Acidisarcina</taxon>
    </lineage>
</organism>
<gene>
    <name evidence="1" type="ORF">ACPOL_6754</name>
</gene>
<dbReference type="AlphaFoldDB" id="A0A2Z5GB73"/>
<proteinExistence type="predicted"/>